<dbReference type="Pfam" id="PF12833">
    <property type="entry name" value="HTH_18"/>
    <property type="match status" value="1"/>
</dbReference>
<accession>G0GFR1</accession>
<dbReference type="SMART" id="SM00448">
    <property type="entry name" value="REC"/>
    <property type="match status" value="1"/>
</dbReference>
<dbReference type="PROSITE" id="PS01124">
    <property type="entry name" value="HTH_ARAC_FAMILY_2"/>
    <property type="match status" value="1"/>
</dbReference>
<dbReference type="HOGENOM" id="CLU_000445_5_0_12"/>
<dbReference type="InterPro" id="IPR009057">
    <property type="entry name" value="Homeodomain-like_sf"/>
</dbReference>
<keyword evidence="4" id="KW-0597">Phosphoprotein</keyword>
<evidence type="ECO:0000313" key="7">
    <source>
        <dbReference type="EMBL" id="AEJ61604.1"/>
    </source>
</evidence>
<dbReference type="InterPro" id="IPR018060">
    <property type="entry name" value="HTH_AraC"/>
</dbReference>
<dbReference type="PANTHER" id="PTHR43280:SF28">
    <property type="entry name" value="HTH-TYPE TRANSCRIPTIONAL ACTIVATOR RHAS"/>
    <property type="match status" value="1"/>
</dbReference>
<dbReference type="GO" id="GO:0003700">
    <property type="term" value="F:DNA-binding transcription factor activity"/>
    <property type="evidence" value="ECO:0007669"/>
    <property type="project" value="InterPro"/>
</dbReference>
<feature type="domain" description="Response regulatory" evidence="6">
    <location>
        <begin position="2"/>
        <end position="120"/>
    </location>
</feature>
<evidence type="ECO:0000256" key="1">
    <source>
        <dbReference type="ARBA" id="ARBA00023015"/>
    </source>
</evidence>
<evidence type="ECO:0000256" key="4">
    <source>
        <dbReference type="PROSITE-ProRule" id="PRU00169"/>
    </source>
</evidence>
<feature type="domain" description="HTH araC/xylS-type" evidence="5">
    <location>
        <begin position="378"/>
        <end position="475"/>
    </location>
</feature>
<evidence type="ECO:0000259" key="6">
    <source>
        <dbReference type="PROSITE" id="PS50110"/>
    </source>
</evidence>
<dbReference type="KEGG" id="stq:Spith_1340"/>
<evidence type="ECO:0000256" key="3">
    <source>
        <dbReference type="ARBA" id="ARBA00023163"/>
    </source>
</evidence>
<evidence type="ECO:0000256" key="2">
    <source>
        <dbReference type="ARBA" id="ARBA00023125"/>
    </source>
</evidence>
<sequence length="475" mass="54356">MRILIADDEPLARYTIRSLLEEVAHPRVECVLEAADIRELKETIFSREVDIVFLDIKMPGGSGLDAMTRILRERSDILFVVVTSYADFGFAKTALELGAQGYILKPPSREEMDAILGRLEESLTRRKNERRKALHQWFVDLHVLPYPAVSSRPSFPDGISEHPIPLFLFHPAISYPNCKGAFEAEGERLLAEDDVLLHFPSHYGVDLCLFCREEGRLQSTLLHLMHHLLERSPEIHPLLLVGRPAASSHDVAEFYEEAVRLLPFVALFPSERILPLTVVQEASRTLLPGERETFENLFAIVRALVERNEVGFLDAVEGLISRLPGLEGRIRSYVEQFLRRYMGIDRPALRLTAADFSSCPLASRMGMRSRDEDHDPVRRALAFIKEHYTRPLSVSMVASYLNLTPNYFSSLFHRRTGKRFSEYLMELRLIKARDFLLSGYSVKEAALAVGYASVRHFSRMYRRFFGRYPSEEGRS</sequence>
<organism evidence="7 8">
    <name type="scientific">Winmispira thermophila (strain ATCC 700085 / DSM 6578 / Z-1203)</name>
    <name type="common">Spirochaeta thermophila</name>
    <dbReference type="NCBI Taxonomy" id="869211"/>
    <lineage>
        <taxon>Bacteria</taxon>
        <taxon>Pseudomonadati</taxon>
        <taxon>Spirochaetota</taxon>
        <taxon>Spirochaetia</taxon>
        <taxon>Winmispirales</taxon>
        <taxon>Winmispiraceae</taxon>
        <taxon>Winmispira</taxon>
    </lineage>
</organism>
<proteinExistence type="predicted"/>
<dbReference type="GO" id="GO:0043565">
    <property type="term" value="F:sequence-specific DNA binding"/>
    <property type="evidence" value="ECO:0007669"/>
    <property type="project" value="InterPro"/>
</dbReference>
<dbReference type="Proteomes" id="UP000007254">
    <property type="component" value="Chromosome"/>
</dbReference>
<dbReference type="SUPFAM" id="SSF46689">
    <property type="entry name" value="Homeodomain-like"/>
    <property type="match status" value="2"/>
</dbReference>
<evidence type="ECO:0000313" key="8">
    <source>
        <dbReference type="Proteomes" id="UP000007254"/>
    </source>
</evidence>
<dbReference type="SUPFAM" id="SSF52172">
    <property type="entry name" value="CheY-like"/>
    <property type="match status" value="1"/>
</dbReference>
<keyword evidence="1" id="KW-0805">Transcription regulation</keyword>
<protein>
    <submittedName>
        <fullName evidence="7">Two component transcriptional regulator, AraC family</fullName>
    </submittedName>
</protein>
<dbReference type="GO" id="GO:0000160">
    <property type="term" value="P:phosphorelay signal transduction system"/>
    <property type="evidence" value="ECO:0007669"/>
    <property type="project" value="InterPro"/>
</dbReference>
<name>G0GFR1_WINT7</name>
<dbReference type="AlphaFoldDB" id="G0GFR1"/>
<keyword evidence="3" id="KW-0804">Transcription</keyword>
<dbReference type="SMART" id="SM00342">
    <property type="entry name" value="HTH_ARAC"/>
    <property type="match status" value="1"/>
</dbReference>
<keyword evidence="2" id="KW-0238">DNA-binding</keyword>
<reference evidence="7 8" key="1">
    <citation type="submission" date="2011-06" db="EMBL/GenBank/DDBJ databases">
        <title>The complete genome of Spirochaeta thermophila DSM 6578.</title>
        <authorList>
            <consortium name="US DOE Joint Genome Institute (JGI-PGF)"/>
            <person name="Lucas S."/>
            <person name="Lapidus A."/>
            <person name="Bruce D."/>
            <person name="Goodwin L."/>
            <person name="Pitluck S."/>
            <person name="Peters L."/>
            <person name="Kyrpides N."/>
            <person name="Mavromatis K."/>
            <person name="Ivanova N."/>
            <person name="Mikailova N."/>
            <person name="Pagani I."/>
            <person name="Chertkov O."/>
            <person name="Detter J.C."/>
            <person name="Tapia R."/>
            <person name="Han C."/>
            <person name="Land M."/>
            <person name="Hauser L."/>
            <person name="Markowitz V."/>
            <person name="Cheng J.-F."/>
            <person name="Hugenholtz P."/>
            <person name="Woyke T."/>
            <person name="Wu D."/>
            <person name="Spring S."/>
            <person name="Merkhoffer B."/>
            <person name="Schneider S."/>
            <person name="Klenk H.-P."/>
            <person name="Eisen J.A."/>
        </authorList>
    </citation>
    <scope>NUCLEOTIDE SEQUENCE [LARGE SCALE GENOMIC DNA]</scope>
    <source>
        <strain evidence="8">ATCC 700085 / DSM 6578 / Z-1203</strain>
    </source>
</reference>
<dbReference type="InterPro" id="IPR001789">
    <property type="entry name" value="Sig_transdc_resp-reg_receiver"/>
</dbReference>
<dbReference type="Pfam" id="PF00072">
    <property type="entry name" value="Response_reg"/>
    <property type="match status" value="1"/>
</dbReference>
<dbReference type="STRING" id="869211.Spith_1340"/>
<dbReference type="InterPro" id="IPR011006">
    <property type="entry name" value="CheY-like_superfamily"/>
</dbReference>
<gene>
    <name evidence="7" type="ordered locus">Spith_1340</name>
</gene>
<dbReference type="CDD" id="cd17536">
    <property type="entry name" value="REC_YesN-like"/>
    <property type="match status" value="1"/>
</dbReference>
<feature type="modified residue" description="4-aspartylphosphate" evidence="4">
    <location>
        <position position="55"/>
    </location>
</feature>
<evidence type="ECO:0000259" key="5">
    <source>
        <dbReference type="PROSITE" id="PS01124"/>
    </source>
</evidence>
<dbReference type="PANTHER" id="PTHR43280">
    <property type="entry name" value="ARAC-FAMILY TRANSCRIPTIONAL REGULATOR"/>
    <property type="match status" value="1"/>
</dbReference>
<dbReference type="Gene3D" id="3.40.50.2300">
    <property type="match status" value="1"/>
</dbReference>
<dbReference type="PROSITE" id="PS50110">
    <property type="entry name" value="RESPONSE_REGULATORY"/>
    <property type="match status" value="1"/>
</dbReference>
<dbReference type="Gene3D" id="1.10.10.60">
    <property type="entry name" value="Homeodomain-like"/>
    <property type="match status" value="2"/>
</dbReference>
<dbReference type="RefSeq" id="WP_014624944.1">
    <property type="nucleotide sequence ID" value="NC_017583.1"/>
</dbReference>
<keyword evidence="8" id="KW-1185">Reference proteome</keyword>
<dbReference type="OrthoDB" id="327083at2"/>
<dbReference type="EMBL" id="CP002903">
    <property type="protein sequence ID" value="AEJ61604.1"/>
    <property type="molecule type" value="Genomic_DNA"/>
</dbReference>